<dbReference type="EMBL" id="AZEC01000004">
    <property type="protein sequence ID" value="KRL13474.1"/>
    <property type="molecule type" value="Genomic_DNA"/>
</dbReference>
<evidence type="ECO:0000313" key="2">
    <source>
        <dbReference type="EMBL" id="KRL13474.1"/>
    </source>
</evidence>
<dbReference type="RefSeq" id="WP_057819494.1">
    <property type="nucleotide sequence ID" value="NZ_AZEC01000004.1"/>
</dbReference>
<feature type="transmembrane region" description="Helical" evidence="1">
    <location>
        <begin position="105"/>
        <end position="121"/>
    </location>
</feature>
<accession>A0A0R1N765</accession>
<evidence type="ECO:0000256" key="1">
    <source>
        <dbReference type="SAM" id="Phobius"/>
    </source>
</evidence>
<feature type="transmembrane region" description="Helical" evidence="1">
    <location>
        <begin position="7"/>
        <end position="27"/>
    </location>
</feature>
<evidence type="ECO:0008006" key="4">
    <source>
        <dbReference type="Google" id="ProtNLM"/>
    </source>
</evidence>
<dbReference type="OrthoDB" id="2328171at2"/>
<feature type="transmembrane region" description="Helical" evidence="1">
    <location>
        <begin position="80"/>
        <end position="98"/>
    </location>
</feature>
<organism evidence="2 3">
    <name type="scientific">Schleiferilactobacillus perolens DSM 12744</name>
    <dbReference type="NCBI Taxonomy" id="1423792"/>
    <lineage>
        <taxon>Bacteria</taxon>
        <taxon>Bacillati</taxon>
        <taxon>Bacillota</taxon>
        <taxon>Bacilli</taxon>
        <taxon>Lactobacillales</taxon>
        <taxon>Lactobacillaceae</taxon>
        <taxon>Schleiferilactobacillus</taxon>
    </lineage>
</organism>
<keyword evidence="3" id="KW-1185">Reference proteome</keyword>
<dbReference type="AlphaFoldDB" id="A0A0R1N765"/>
<proteinExistence type="predicted"/>
<sequence>MMISLDLVTLMITFLVAMTLAFAWLLVRLRAQTMTTIHNRLIRLRQTLHPHDRYELSGPVITHRYWQDYVNHQGLGVAEHIGQLVIGTLIVVITGIFIPAKLTMIFLFVPFVNAVVFYIHLHNHDDLVNDWPNQVKTHLIIHDPHELNE</sequence>
<protein>
    <recommendedName>
        <fullName evidence="4">Integral membrane protein</fullName>
    </recommendedName>
</protein>
<gene>
    <name evidence="2" type="ORF">FD09_GL002309</name>
</gene>
<reference evidence="2 3" key="1">
    <citation type="journal article" date="2015" name="Genome Announc.">
        <title>Expanding the biotechnology potential of lactobacilli through comparative genomics of 213 strains and associated genera.</title>
        <authorList>
            <person name="Sun Z."/>
            <person name="Harris H.M."/>
            <person name="McCann A."/>
            <person name="Guo C."/>
            <person name="Argimon S."/>
            <person name="Zhang W."/>
            <person name="Yang X."/>
            <person name="Jeffery I.B."/>
            <person name="Cooney J.C."/>
            <person name="Kagawa T.F."/>
            <person name="Liu W."/>
            <person name="Song Y."/>
            <person name="Salvetti E."/>
            <person name="Wrobel A."/>
            <person name="Rasinkangas P."/>
            <person name="Parkhill J."/>
            <person name="Rea M.C."/>
            <person name="O'Sullivan O."/>
            <person name="Ritari J."/>
            <person name="Douillard F.P."/>
            <person name="Paul Ross R."/>
            <person name="Yang R."/>
            <person name="Briner A.E."/>
            <person name="Felis G.E."/>
            <person name="de Vos W.M."/>
            <person name="Barrangou R."/>
            <person name="Klaenhammer T.R."/>
            <person name="Caufield P.W."/>
            <person name="Cui Y."/>
            <person name="Zhang H."/>
            <person name="O'Toole P.W."/>
        </authorList>
    </citation>
    <scope>NUCLEOTIDE SEQUENCE [LARGE SCALE GENOMIC DNA]</scope>
    <source>
        <strain evidence="2 3">DSM 12744</strain>
    </source>
</reference>
<name>A0A0R1N765_9LACO</name>
<keyword evidence="1" id="KW-0812">Transmembrane</keyword>
<keyword evidence="1" id="KW-1133">Transmembrane helix</keyword>
<comment type="caution">
    <text evidence="2">The sequence shown here is derived from an EMBL/GenBank/DDBJ whole genome shotgun (WGS) entry which is preliminary data.</text>
</comment>
<dbReference type="Proteomes" id="UP000051330">
    <property type="component" value="Unassembled WGS sequence"/>
</dbReference>
<keyword evidence="1" id="KW-0472">Membrane</keyword>
<evidence type="ECO:0000313" key="3">
    <source>
        <dbReference type="Proteomes" id="UP000051330"/>
    </source>
</evidence>